<keyword evidence="2" id="KW-1185">Reference proteome</keyword>
<organism evidence="1 2">
    <name type="scientific">Streptomyces graminofaciens</name>
    <dbReference type="NCBI Taxonomy" id="68212"/>
    <lineage>
        <taxon>Bacteria</taxon>
        <taxon>Bacillati</taxon>
        <taxon>Actinomycetota</taxon>
        <taxon>Actinomycetes</taxon>
        <taxon>Kitasatosporales</taxon>
        <taxon>Streptomycetaceae</taxon>
        <taxon>Streptomyces</taxon>
    </lineage>
</organism>
<protein>
    <submittedName>
        <fullName evidence="1">Uncharacterized protein</fullName>
    </submittedName>
</protein>
<accession>A0ABM7FGE3</accession>
<reference evidence="1 2" key="2">
    <citation type="journal article" date="2023" name="ChemBioChem">
        <title>Acyltransferase Domain Exchange between Two Independent Type I Polyketide Synthases in the Same Producer Strain of Macrolide Antibiotics.</title>
        <authorList>
            <person name="Kudo F."/>
            <person name="Kishikawa K."/>
            <person name="Tsuboi K."/>
            <person name="Kido T."/>
            <person name="Usui T."/>
            <person name="Hashimoto J."/>
            <person name="Shin-Ya K."/>
            <person name="Miyanaga A."/>
            <person name="Eguchi T."/>
        </authorList>
    </citation>
    <scope>NUCLEOTIDE SEQUENCE [LARGE SCALE GENOMIC DNA]</scope>
    <source>
        <strain evidence="1 2">A-8890</strain>
    </source>
</reference>
<reference evidence="1 2" key="1">
    <citation type="journal article" date="2010" name="ChemBioChem">
        <title>Cloning and characterization of the biosynthetic gene cluster of 16-membered macrolide antibiotic FD-891: involvement of a dual functional cytochrome P450 monooxygenase catalyzing epoxidation and hydroxylation.</title>
        <authorList>
            <person name="Kudo F."/>
            <person name="Motegi A."/>
            <person name="Mizoue K."/>
            <person name="Eguchi T."/>
        </authorList>
    </citation>
    <scope>NUCLEOTIDE SEQUENCE [LARGE SCALE GENOMIC DNA]</scope>
    <source>
        <strain evidence="1 2">A-8890</strain>
    </source>
</reference>
<evidence type="ECO:0000313" key="1">
    <source>
        <dbReference type="EMBL" id="BBC35653.1"/>
    </source>
</evidence>
<gene>
    <name evidence="1" type="ORF">SGFS_069470</name>
</gene>
<proteinExistence type="predicted"/>
<sequence>MRIRPRRHAPIPTRSEGTFTMRTLATTARTATLAAVAGALLFTGVAAQGTAVAAPQAPKDKLTVAGYRAFLKTKDVKTLKAFDKLPKAKQQKFVDYLQSPAVQKAYAVRAGGYVNRGGHNEEAFNKDVRFVADVKGVQKVAGGARHITLTFTATERIYGVPVITQKTVLSYQLKGGVKAQKFTRSVTNLNGAFAVTPAKNATVVVTGDNISATAAWNAAPLYKSAGTATITKRQVTSTVNVKFNAWIGNR</sequence>
<name>A0ABM7FGE3_9ACTN</name>
<evidence type="ECO:0000313" key="2">
    <source>
        <dbReference type="Proteomes" id="UP001321542"/>
    </source>
</evidence>
<dbReference type="EMBL" id="AP018448">
    <property type="protein sequence ID" value="BBC35653.1"/>
    <property type="molecule type" value="Genomic_DNA"/>
</dbReference>
<dbReference type="Proteomes" id="UP001321542">
    <property type="component" value="Chromosome"/>
</dbReference>